<sequence length="511" mass="55592">MISCTVSVLFLFLSCGFYVPALAQQQAQFNQVLNINGDMDLNSFEFPDRSKVETFSQTQGQLIVNQNTPPVPPNQVTGSTGQPFVALMPQSMSINTNGADDLVGGQIELAMDPQMLEQNAVNPDNTYVGQLSPDRQTWMIMEPLRSVNITDMTIRVQKRTSIDGEYIALGRQTVETSNVLVPFGTDQANSVVIQGTGLQENEFVDGFRMSVRATQPVTMTVDVKDGVEQGMLTQLQDQMTLNDFRYSVVTNLAGVQPDLNRMVTVVQLPINAVRVQKIMQSMGILPDGQVQIGVAQRGVLQNPGGATGQLQGIAQAPPQRRGRGEFRREILKRQTNGGTPTQPQSNNPVATELLLEPTFTPVQADAVFDPLNMRIAIPVPQVDGEYIITMKNAGAAPQPEAAQQPEATQQPEPSGQPAPEAQAPPNPSEAARPINGTGSAATETTKAEPAEPEESTTKLERRQEKSNEPPKGSVLIAMKEVNQMVELQKWGGQVPITEMMTKYVKENTGKK</sequence>
<name>A0A9P4KCT2_9PLEO</name>
<feature type="compositionally biased region" description="Low complexity" evidence="1">
    <location>
        <begin position="395"/>
        <end position="421"/>
    </location>
</feature>
<feature type="signal peptide" evidence="2">
    <location>
        <begin position="1"/>
        <end position="23"/>
    </location>
</feature>
<evidence type="ECO:0000313" key="3">
    <source>
        <dbReference type="EMBL" id="KAF2266210.1"/>
    </source>
</evidence>
<evidence type="ECO:0000313" key="4">
    <source>
        <dbReference type="Proteomes" id="UP000800093"/>
    </source>
</evidence>
<reference evidence="4" key="1">
    <citation type="journal article" date="2020" name="Stud. Mycol.">
        <title>101 Dothideomycetes genomes: A test case for predicting lifestyles and emergence of pathogens.</title>
        <authorList>
            <person name="Haridas S."/>
            <person name="Albert R."/>
            <person name="Binder M."/>
            <person name="Bloem J."/>
            <person name="LaButti K."/>
            <person name="Salamov A."/>
            <person name="Andreopoulos B."/>
            <person name="Baker S."/>
            <person name="Barry K."/>
            <person name="Bills G."/>
            <person name="Bluhm B."/>
            <person name="Cannon C."/>
            <person name="Castanera R."/>
            <person name="Culley D."/>
            <person name="Daum C."/>
            <person name="Ezra D."/>
            <person name="Gonzalez J."/>
            <person name="Henrissat B."/>
            <person name="Kuo A."/>
            <person name="Liang C."/>
            <person name="Lipzen A."/>
            <person name="Lutzoni F."/>
            <person name="Magnuson J."/>
            <person name="Mondo S."/>
            <person name="Nolan M."/>
            <person name="Ohm R."/>
            <person name="Pangilinan J."/>
            <person name="Park H.-J."/>
            <person name="Ramirez L."/>
            <person name="Alfaro M."/>
            <person name="Sun H."/>
            <person name="Tritt A."/>
            <person name="Yoshinaga Y."/>
            <person name="Zwiers L.-H."/>
            <person name="Turgeon B."/>
            <person name="Goodwin S."/>
            <person name="Spatafora J."/>
            <person name="Crous P."/>
            <person name="Grigoriev I."/>
        </authorList>
    </citation>
    <scope>NUCLEOTIDE SEQUENCE [LARGE SCALE GENOMIC DNA]</scope>
    <source>
        <strain evidence="4">CBS 304.66</strain>
    </source>
</reference>
<dbReference type="OrthoDB" id="6513042at2759"/>
<dbReference type="EMBL" id="ML986600">
    <property type="protein sequence ID" value="KAF2266210.1"/>
    <property type="molecule type" value="Genomic_DNA"/>
</dbReference>
<accession>A0A9P4KCT2</accession>
<gene>
    <name evidence="3" type="ORF">CC78DRAFT_615284</name>
</gene>
<proteinExistence type="predicted"/>
<comment type="caution">
    <text evidence="3">The sequence shown here is derived from an EMBL/GenBank/DDBJ whole genome shotgun (WGS) entry which is preliminary data.</text>
</comment>
<feature type="compositionally biased region" description="Basic and acidic residues" evidence="1">
    <location>
        <begin position="445"/>
        <end position="468"/>
    </location>
</feature>
<evidence type="ECO:0000256" key="1">
    <source>
        <dbReference type="SAM" id="MobiDB-lite"/>
    </source>
</evidence>
<keyword evidence="2" id="KW-0732">Signal</keyword>
<organism evidence="3 4">
    <name type="scientific">Lojkania enalia</name>
    <dbReference type="NCBI Taxonomy" id="147567"/>
    <lineage>
        <taxon>Eukaryota</taxon>
        <taxon>Fungi</taxon>
        <taxon>Dikarya</taxon>
        <taxon>Ascomycota</taxon>
        <taxon>Pezizomycotina</taxon>
        <taxon>Dothideomycetes</taxon>
        <taxon>Pleosporomycetidae</taxon>
        <taxon>Pleosporales</taxon>
        <taxon>Pleosporales incertae sedis</taxon>
        <taxon>Lojkania</taxon>
    </lineage>
</organism>
<feature type="chain" id="PRO_5040483395" evidence="2">
    <location>
        <begin position="24"/>
        <end position="511"/>
    </location>
</feature>
<protein>
    <submittedName>
        <fullName evidence="3">Uncharacterized protein</fullName>
    </submittedName>
</protein>
<dbReference type="Proteomes" id="UP000800093">
    <property type="component" value="Unassembled WGS sequence"/>
</dbReference>
<keyword evidence="4" id="KW-1185">Reference proteome</keyword>
<dbReference type="AlphaFoldDB" id="A0A9P4KCT2"/>
<feature type="region of interest" description="Disordered" evidence="1">
    <location>
        <begin position="394"/>
        <end position="475"/>
    </location>
</feature>
<evidence type="ECO:0000256" key="2">
    <source>
        <dbReference type="SAM" id="SignalP"/>
    </source>
</evidence>